<evidence type="ECO:0000256" key="4">
    <source>
        <dbReference type="ARBA" id="ARBA00022833"/>
    </source>
</evidence>
<keyword evidence="4" id="KW-0862">Zinc</keyword>
<name>A0A8S3YLP8_9EUPU</name>
<feature type="domain" description="FLYWCH-type" evidence="6">
    <location>
        <begin position="18"/>
        <end position="74"/>
    </location>
</feature>
<dbReference type="PANTHER" id="PTHR11006:SF4">
    <property type="entry name" value="PROTEIN ARGININE N-METHYLTRANSFERASE 7"/>
    <property type="match status" value="1"/>
</dbReference>
<dbReference type="GO" id="GO:0042054">
    <property type="term" value="F:histone methyltransferase activity"/>
    <property type="evidence" value="ECO:0007669"/>
    <property type="project" value="TreeGrafter"/>
</dbReference>
<dbReference type="GO" id="GO:0016274">
    <property type="term" value="F:protein-arginine N-methyltransferase activity"/>
    <property type="evidence" value="ECO:0007669"/>
    <property type="project" value="InterPro"/>
</dbReference>
<dbReference type="OrthoDB" id="6151124at2759"/>
<sequence length="365" mass="41011">AKFLRGQSNGKQFRLAVSNKGKRSLVREGYMYRLDHSGRDKLSWRCSTRGCPAHLKTDPQAETILQDNERPHTHAVDALRFEKQLLRVACKRKAVEDCSTRPQDIISNEITRLSDLGLSPQDTKFLQLAVYRERKKVFPKMPRAVRNAKTAQQGKKLSGHLDGITSIPQPHIPNLSTDFYTQTPAAACQPHFDMLTEDGGYQHPPPPHHHHHQHPHPHDHGEGSLQHHPDLQHCEPAPLMHQHPPIHQQLQPLESTLPQTIFLSSHSFPDSVAGASTSEGEATNTEQFNSCTVQKRMCYSDIRLHGDLLNDRVRTLTYRRALQENRERLKGSTVLEVAAGLGILSHFAAQAGASAGVCSIRLFLY</sequence>
<dbReference type="InterPro" id="IPR025799">
    <property type="entry name" value="Arg_MeTrfase"/>
</dbReference>
<evidence type="ECO:0000256" key="5">
    <source>
        <dbReference type="SAM" id="MobiDB-lite"/>
    </source>
</evidence>
<evidence type="ECO:0000313" key="8">
    <source>
        <dbReference type="Proteomes" id="UP000678393"/>
    </source>
</evidence>
<evidence type="ECO:0000256" key="3">
    <source>
        <dbReference type="ARBA" id="ARBA00022771"/>
    </source>
</evidence>
<feature type="compositionally biased region" description="Basic and acidic residues" evidence="5">
    <location>
        <begin position="216"/>
        <end position="233"/>
    </location>
</feature>
<keyword evidence="2" id="KW-0479">Metal-binding</keyword>
<dbReference type="Gene3D" id="3.40.50.150">
    <property type="entry name" value="Vaccinia Virus protein VP39"/>
    <property type="match status" value="1"/>
</dbReference>
<evidence type="ECO:0000256" key="1">
    <source>
        <dbReference type="ARBA" id="ARBA00022691"/>
    </source>
</evidence>
<dbReference type="SUPFAM" id="SSF53335">
    <property type="entry name" value="S-adenosyl-L-methionine-dependent methyltransferases"/>
    <property type="match status" value="1"/>
</dbReference>
<dbReference type="EMBL" id="CAJHNH020000369">
    <property type="protein sequence ID" value="CAG5117228.1"/>
    <property type="molecule type" value="Genomic_DNA"/>
</dbReference>
<feature type="non-terminal residue" evidence="7">
    <location>
        <position position="1"/>
    </location>
</feature>
<dbReference type="Pfam" id="PF04500">
    <property type="entry name" value="FLYWCH"/>
    <property type="match status" value="1"/>
</dbReference>
<dbReference type="InterPro" id="IPR029063">
    <property type="entry name" value="SAM-dependent_MTases_sf"/>
</dbReference>
<evidence type="ECO:0000256" key="2">
    <source>
        <dbReference type="ARBA" id="ARBA00022723"/>
    </source>
</evidence>
<proteinExistence type="predicted"/>
<dbReference type="AlphaFoldDB" id="A0A8S3YLP8"/>
<dbReference type="PANTHER" id="PTHR11006">
    <property type="entry name" value="PROTEIN ARGININE N-METHYLTRANSFERASE"/>
    <property type="match status" value="1"/>
</dbReference>
<dbReference type="Proteomes" id="UP000678393">
    <property type="component" value="Unassembled WGS sequence"/>
</dbReference>
<feature type="compositionally biased region" description="Basic residues" evidence="5">
    <location>
        <begin position="206"/>
        <end position="215"/>
    </location>
</feature>
<dbReference type="InterPro" id="IPR007588">
    <property type="entry name" value="Znf_FLYWCH"/>
</dbReference>
<reference evidence="7" key="1">
    <citation type="submission" date="2021-04" db="EMBL/GenBank/DDBJ databases">
        <authorList>
            <consortium name="Molecular Ecology Group"/>
        </authorList>
    </citation>
    <scope>NUCLEOTIDE SEQUENCE</scope>
</reference>
<accession>A0A8S3YLP8</accession>
<dbReference type="Gene3D" id="2.20.25.240">
    <property type="match status" value="1"/>
</dbReference>
<feature type="region of interest" description="Disordered" evidence="5">
    <location>
        <begin position="194"/>
        <end position="243"/>
    </location>
</feature>
<keyword evidence="8" id="KW-1185">Reference proteome</keyword>
<protein>
    <recommendedName>
        <fullName evidence="6">FLYWCH-type domain-containing protein</fullName>
    </recommendedName>
</protein>
<organism evidence="7 8">
    <name type="scientific">Candidula unifasciata</name>
    <dbReference type="NCBI Taxonomy" id="100452"/>
    <lineage>
        <taxon>Eukaryota</taxon>
        <taxon>Metazoa</taxon>
        <taxon>Spiralia</taxon>
        <taxon>Lophotrochozoa</taxon>
        <taxon>Mollusca</taxon>
        <taxon>Gastropoda</taxon>
        <taxon>Heterobranchia</taxon>
        <taxon>Euthyneura</taxon>
        <taxon>Panpulmonata</taxon>
        <taxon>Eupulmonata</taxon>
        <taxon>Stylommatophora</taxon>
        <taxon>Helicina</taxon>
        <taxon>Helicoidea</taxon>
        <taxon>Geomitridae</taxon>
        <taxon>Candidula</taxon>
    </lineage>
</organism>
<evidence type="ECO:0000313" key="7">
    <source>
        <dbReference type="EMBL" id="CAG5117228.1"/>
    </source>
</evidence>
<gene>
    <name evidence="7" type="ORF">CUNI_LOCUS2786</name>
</gene>
<keyword evidence="1" id="KW-0949">S-adenosyl-L-methionine</keyword>
<evidence type="ECO:0000259" key="6">
    <source>
        <dbReference type="Pfam" id="PF04500"/>
    </source>
</evidence>
<comment type="caution">
    <text evidence="7">The sequence shown here is derived from an EMBL/GenBank/DDBJ whole genome shotgun (WGS) entry which is preliminary data.</text>
</comment>
<keyword evidence="3" id="KW-0863">Zinc-finger</keyword>
<dbReference type="GO" id="GO:0008270">
    <property type="term" value="F:zinc ion binding"/>
    <property type="evidence" value="ECO:0007669"/>
    <property type="project" value="UniProtKB-KW"/>
</dbReference>